<keyword evidence="2" id="KW-1185">Reference proteome</keyword>
<protein>
    <submittedName>
        <fullName evidence="1">Uncharacterized protein</fullName>
    </submittedName>
</protein>
<feature type="non-terminal residue" evidence="1">
    <location>
        <position position="1"/>
    </location>
</feature>
<comment type="caution">
    <text evidence="1">The sequence shown here is derived from an EMBL/GenBank/DDBJ whole genome shotgun (WGS) entry which is preliminary data.</text>
</comment>
<name>A0ABV0NH94_9TELE</name>
<sequence>NQSSALIQVMKSLPVCHNAVTSALPVSGGCVAQELVLAGVQRNQQINHKVGIVDGLAKHSVFLVLDQLLLFLLAQTWPQAQLLCRQVHGCLFLICSCSRLGVHILQRYK</sequence>
<gene>
    <name evidence="1" type="ORF">GOODEAATRI_003576</name>
</gene>
<dbReference type="EMBL" id="JAHRIO010040121">
    <property type="protein sequence ID" value="MEQ2170752.1"/>
    <property type="molecule type" value="Genomic_DNA"/>
</dbReference>
<evidence type="ECO:0000313" key="1">
    <source>
        <dbReference type="EMBL" id="MEQ2170752.1"/>
    </source>
</evidence>
<evidence type="ECO:0000313" key="2">
    <source>
        <dbReference type="Proteomes" id="UP001476798"/>
    </source>
</evidence>
<organism evidence="1 2">
    <name type="scientific">Goodea atripinnis</name>
    <dbReference type="NCBI Taxonomy" id="208336"/>
    <lineage>
        <taxon>Eukaryota</taxon>
        <taxon>Metazoa</taxon>
        <taxon>Chordata</taxon>
        <taxon>Craniata</taxon>
        <taxon>Vertebrata</taxon>
        <taxon>Euteleostomi</taxon>
        <taxon>Actinopterygii</taxon>
        <taxon>Neopterygii</taxon>
        <taxon>Teleostei</taxon>
        <taxon>Neoteleostei</taxon>
        <taxon>Acanthomorphata</taxon>
        <taxon>Ovalentaria</taxon>
        <taxon>Atherinomorphae</taxon>
        <taxon>Cyprinodontiformes</taxon>
        <taxon>Goodeidae</taxon>
        <taxon>Goodea</taxon>
    </lineage>
</organism>
<proteinExistence type="predicted"/>
<dbReference type="Proteomes" id="UP001476798">
    <property type="component" value="Unassembled WGS sequence"/>
</dbReference>
<reference evidence="1 2" key="1">
    <citation type="submission" date="2021-06" db="EMBL/GenBank/DDBJ databases">
        <authorList>
            <person name="Palmer J.M."/>
        </authorList>
    </citation>
    <scope>NUCLEOTIDE SEQUENCE [LARGE SCALE GENOMIC DNA]</scope>
    <source>
        <strain evidence="1 2">GA_2019</strain>
        <tissue evidence="1">Muscle</tissue>
    </source>
</reference>
<accession>A0ABV0NH94</accession>